<gene>
    <name evidence="4" type="ORF">Asi02nite_80100</name>
</gene>
<keyword evidence="5" id="KW-1185">Reference proteome</keyword>
<comment type="caution">
    <text evidence="4">The sequence shown here is derived from an EMBL/GenBank/DDBJ whole genome shotgun (WGS) entry which is preliminary data.</text>
</comment>
<dbReference type="InterPro" id="IPR050832">
    <property type="entry name" value="Bact_Acetyltransf"/>
</dbReference>
<dbReference type="CDD" id="cd04301">
    <property type="entry name" value="NAT_SF"/>
    <property type="match status" value="1"/>
</dbReference>
<dbReference type="Pfam" id="PF00583">
    <property type="entry name" value="Acetyltransf_1"/>
    <property type="match status" value="1"/>
</dbReference>
<evidence type="ECO:0000259" key="3">
    <source>
        <dbReference type="PROSITE" id="PS51186"/>
    </source>
</evidence>
<keyword evidence="2" id="KW-0012">Acyltransferase</keyword>
<evidence type="ECO:0000256" key="2">
    <source>
        <dbReference type="ARBA" id="ARBA00023315"/>
    </source>
</evidence>
<dbReference type="SUPFAM" id="SSF55729">
    <property type="entry name" value="Acyl-CoA N-acyltransferases (Nat)"/>
    <property type="match status" value="1"/>
</dbReference>
<dbReference type="Gene3D" id="3.40.630.30">
    <property type="match status" value="1"/>
</dbReference>
<keyword evidence="1" id="KW-0808">Transferase</keyword>
<dbReference type="InterPro" id="IPR016181">
    <property type="entry name" value="Acyl_CoA_acyltransferase"/>
</dbReference>
<dbReference type="Proteomes" id="UP000604117">
    <property type="component" value="Unassembled WGS sequence"/>
</dbReference>
<feature type="domain" description="N-acetyltransferase" evidence="3">
    <location>
        <begin position="1"/>
        <end position="154"/>
    </location>
</feature>
<proteinExistence type="predicted"/>
<dbReference type="PROSITE" id="PS51186">
    <property type="entry name" value="GNAT"/>
    <property type="match status" value="1"/>
</dbReference>
<evidence type="ECO:0000256" key="1">
    <source>
        <dbReference type="ARBA" id="ARBA00022679"/>
    </source>
</evidence>
<evidence type="ECO:0000313" key="4">
    <source>
        <dbReference type="EMBL" id="GIF78492.1"/>
    </source>
</evidence>
<dbReference type="InterPro" id="IPR000182">
    <property type="entry name" value="GNAT_dom"/>
</dbReference>
<sequence length="154" mass="16740">MTPAEYANYAAILHEDEVQALSASMPESEARHRAAEGVKRNLPDGLGTPRHHIFTAESTAGEPVGAAWIGPDPYRPESDALWLYDIRVLDDLRGQGYGAAILRATEEWCRAAGADQIGLNVFGDNSRAITLYATSGYTVVAQTMRKSLTPRLPL</sequence>
<accession>A0ABQ4D4M4</accession>
<protein>
    <recommendedName>
        <fullName evidence="3">N-acetyltransferase domain-containing protein</fullName>
    </recommendedName>
</protein>
<reference evidence="4 5" key="1">
    <citation type="submission" date="2021-01" db="EMBL/GenBank/DDBJ databases">
        <title>Whole genome shotgun sequence of Asanoa siamensis NBRC 107932.</title>
        <authorList>
            <person name="Komaki H."/>
            <person name="Tamura T."/>
        </authorList>
    </citation>
    <scope>NUCLEOTIDE SEQUENCE [LARGE SCALE GENOMIC DNA]</scope>
    <source>
        <strain evidence="4 5">NBRC 107932</strain>
    </source>
</reference>
<name>A0ABQ4D4M4_9ACTN</name>
<dbReference type="EMBL" id="BONE01000149">
    <property type="protein sequence ID" value="GIF78492.1"/>
    <property type="molecule type" value="Genomic_DNA"/>
</dbReference>
<dbReference type="PANTHER" id="PTHR43877">
    <property type="entry name" value="AMINOALKYLPHOSPHONATE N-ACETYLTRANSFERASE-RELATED-RELATED"/>
    <property type="match status" value="1"/>
</dbReference>
<evidence type="ECO:0000313" key="5">
    <source>
        <dbReference type="Proteomes" id="UP000604117"/>
    </source>
</evidence>
<organism evidence="4 5">
    <name type="scientific">Asanoa siamensis</name>
    <dbReference type="NCBI Taxonomy" id="926357"/>
    <lineage>
        <taxon>Bacteria</taxon>
        <taxon>Bacillati</taxon>
        <taxon>Actinomycetota</taxon>
        <taxon>Actinomycetes</taxon>
        <taxon>Micromonosporales</taxon>
        <taxon>Micromonosporaceae</taxon>
        <taxon>Asanoa</taxon>
    </lineage>
</organism>